<keyword evidence="2" id="KW-1185">Reference proteome</keyword>
<name>A0AAP5IBQ5_9CYAN</name>
<sequence>MSYSKFTLTSVKRAFGLQTQESRDIFANLPSTDISDWLKETYSYGLDAAIASDSEKARSEMIITPMLLELKKQAGNINLFSGIDFNVDEEIGLKEVCDFLITSSQETLAVEAPVLVVVEAKKENIAAGLGQCIAEMYAAKLFNEKDNFYVSAIHGVVTTGSAWKFLRLAESSVLIDTSEYFINDPAKILGILLNFINFSQNPSLPFN</sequence>
<dbReference type="Proteomes" id="UP000667802">
    <property type="component" value="Unassembled WGS sequence"/>
</dbReference>
<organism evidence="1 2">
    <name type="scientific">Aetokthonos hydrillicola Thurmond2011</name>
    <dbReference type="NCBI Taxonomy" id="2712845"/>
    <lineage>
        <taxon>Bacteria</taxon>
        <taxon>Bacillati</taxon>
        <taxon>Cyanobacteriota</taxon>
        <taxon>Cyanophyceae</taxon>
        <taxon>Nostocales</taxon>
        <taxon>Hapalosiphonaceae</taxon>
        <taxon>Aetokthonos</taxon>
    </lineage>
</organism>
<dbReference type="AlphaFoldDB" id="A0AAP5IBQ5"/>
<reference evidence="2" key="1">
    <citation type="journal article" date="2021" name="Science">
        <title>Hunting the eagle killer: A cyanobacterial neurotoxin causes vacuolar myelinopathy.</title>
        <authorList>
            <person name="Breinlinger S."/>
            <person name="Phillips T.J."/>
            <person name="Haram B.N."/>
            <person name="Mares J."/>
            <person name="Martinez Yerena J.A."/>
            <person name="Hrouzek P."/>
            <person name="Sobotka R."/>
            <person name="Henderson W.M."/>
            <person name="Schmieder P."/>
            <person name="Williams S.M."/>
            <person name="Lauderdale J.D."/>
            <person name="Wilde H.D."/>
            <person name="Gerrin W."/>
            <person name="Kust A."/>
            <person name="Washington J.W."/>
            <person name="Wagner C."/>
            <person name="Geier B."/>
            <person name="Liebeke M."/>
            <person name="Enke H."/>
            <person name="Niedermeyer T.H.J."/>
            <person name="Wilde S.B."/>
        </authorList>
    </citation>
    <scope>NUCLEOTIDE SEQUENCE [LARGE SCALE GENOMIC DNA]</scope>
    <source>
        <strain evidence="2">Thurmond2011</strain>
    </source>
</reference>
<evidence type="ECO:0000313" key="1">
    <source>
        <dbReference type="EMBL" id="MDR9898244.1"/>
    </source>
</evidence>
<comment type="caution">
    <text evidence="1">The sequence shown here is derived from an EMBL/GenBank/DDBJ whole genome shotgun (WGS) entry which is preliminary data.</text>
</comment>
<protein>
    <submittedName>
        <fullName evidence="1">Uncharacterized protein</fullName>
    </submittedName>
</protein>
<evidence type="ECO:0000313" key="2">
    <source>
        <dbReference type="Proteomes" id="UP000667802"/>
    </source>
</evidence>
<accession>A0AAP5IBQ5</accession>
<dbReference type="EMBL" id="JAALHA020000016">
    <property type="protein sequence ID" value="MDR9898244.1"/>
    <property type="molecule type" value="Genomic_DNA"/>
</dbReference>
<gene>
    <name evidence="1" type="ORF">G7B40_027325</name>
</gene>
<proteinExistence type="predicted"/>